<evidence type="ECO:0000313" key="4">
    <source>
        <dbReference type="Proteomes" id="UP000031623"/>
    </source>
</evidence>
<keyword evidence="1" id="KW-0175">Coiled coil</keyword>
<evidence type="ECO:0000259" key="2">
    <source>
        <dbReference type="Pfam" id="PF05685"/>
    </source>
</evidence>
<keyword evidence="4" id="KW-1185">Reference proteome</keyword>
<feature type="coiled-coil region" evidence="1">
    <location>
        <begin position="195"/>
        <end position="229"/>
    </location>
</feature>
<reference evidence="3 4" key="1">
    <citation type="journal article" date="2014" name="ISME J.">
        <title>Ecophysiology of Thioploca ingrica as revealed by the complete genome sequence supplemented with proteomic evidence.</title>
        <authorList>
            <person name="Kojima H."/>
            <person name="Ogura Y."/>
            <person name="Yamamoto N."/>
            <person name="Togashi T."/>
            <person name="Mori H."/>
            <person name="Watanabe T."/>
            <person name="Nemoto F."/>
            <person name="Kurokawa K."/>
            <person name="Hayashi T."/>
            <person name="Fukui M."/>
        </authorList>
    </citation>
    <scope>NUCLEOTIDE SEQUENCE [LARGE SCALE GENOMIC DNA]</scope>
</reference>
<dbReference type="OrthoDB" id="5762568at2"/>
<proteinExistence type="predicted"/>
<dbReference type="Gene3D" id="3.90.1570.10">
    <property type="entry name" value="tt1808, chain A"/>
    <property type="match status" value="1"/>
</dbReference>
<dbReference type="CDD" id="cd06260">
    <property type="entry name" value="DUF820-like"/>
    <property type="match status" value="1"/>
</dbReference>
<dbReference type="InterPro" id="IPR012296">
    <property type="entry name" value="Nuclease_put_TT1808"/>
</dbReference>
<dbReference type="EMBL" id="AP014633">
    <property type="protein sequence ID" value="BAP56614.1"/>
    <property type="molecule type" value="Genomic_DNA"/>
</dbReference>
<dbReference type="PANTHER" id="PTHR33352">
    <property type="entry name" value="SLR1095 PROTEIN"/>
    <property type="match status" value="1"/>
</dbReference>
<organism evidence="3 4">
    <name type="scientific">Thioploca ingrica</name>
    <dbReference type="NCBI Taxonomy" id="40754"/>
    <lineage>
        <taxon>Bacteria</taxon>
        <taxon>Pseudomonadati</taxon>
        <taxon>Pseudomonadota</taxon>
        <taxon>Gammaproteobacteria</taxon>
        <taxon>Thiotrichales</taxon>
        <taxon>Thiotrichaceae</taxon>
        <taxon>Thioploca</taxon>
    </lineage>
</organism>
<dbReference type="InterPro" id="IPR011335">
    <property type="entry name" value="Restrct_endonuc-II-like"/>
</dbReference>
<protein>
    <recommendedName>
        <fullName evidence="2">Putative restriction endonuclease domain-containing protein</fullName>
    </recommendedName>
</protein>
<dbReference type="InterPro" id="IPR008538">
    <property type="entry name" value="Uma2"/>
</dbReference>
<dbReference type="Proteomes" id="UP000031623">
    <property type="component" value="Chromosome"/>
</dbReference>
<evidence type="ECO:0000256" key="1">
    <source>
        <dbReference type="SAM" id="Coils"/>
    </source>
</evidence>
<dbReference type="HOGENOM" id="CLU_075279_0_1_6"/>
<dbReference type="PANTHER" id="PTHR33352:SF3">
    <property type="entry name" value="SLR1612 PROTEIN"/>
    <property type="match status" value="1"/>
</dbReference>
<dbReference type="Pfam" id="PF05685">
    <property type="entry name" value="Uma2"/>
    <property type="match status" value="1"/>
</dbReference>
<evidence type="ECO:0000313" key="3">
    <source>
        <dbReference type="EMBL" id="BAP56614.1"/>
    </source>
</evidence>
<accession>A0A090AH91</accession>
<dbReference type="SUPFAM" id="SSF52980">
    <property type="entry name" value="Restriction endonuclease-like"/>
    <property type="match status" value="1"/>
</dbReference>
<dbReference type="STRING" id="40754.THII_2317"/>
<gene>
    <name evidence="3" type="ORF">THII_2317</name>
</gene>
<sequence length="229" mass="26292">MTLASLIQEDIDYPDTDGEPMAESDFQRKPLTYLVEALDLHFQTQPEVYVSGNLLIYYQPGNPKASVAPDVFIVFGVPKRLRRIYQTWVEGKAPQVIIEITSHTTKTKDDKDKPLLYQRLGVAEYFQYDPTGDYLRPALRGRRLNELQQYQEMSIETLTNGTLSLTSPLLGLDLHLHQGQLRLFNPLNGDYLLTYAESESARRTAEAQVQEDQAKIKQLEAELARFRQR</sequence>
<dbReference type="AlphaFoldDB" id="A0A090AH91"/>
<dbReference type="KEGG" id="tig:THII_2317"/>
<feature type="domain" description="Putative restriction endonuclease" evidence="2">
    <location>
        <begin position="12"/>
        <end position="166"/>
    </location>
</feature>
<name>A0A090AH91_9GAMM</name>